<comment type="caution">
    <text evidence="1">The sequence shown here is derived from an EMBL/GenBank/DDBJ whole genome shotgun (WGS) entry which is preliminary data.</text>
</comment>
<gene>
    <name evidence="1" type="ORF">I540_1495</name>
</gene>
<proteinExistence type="predicted"/>
<dbReference type="Proteomes" id="UP000023351">
    <property type="component" value="Unassembled WGS sequence"/>
</dbReference>
<evidence type="ECO:0000313" key="1">
    <source>
        <dbReference type="EMBL" id="EUA69651.1"/>
    </source>
</evidence>
<evidence type="ECO:0000313" key="2">
    <source>
        <dbReference type="Proteomes" id="UP000023351"/>
    </source>
</evidence>
<reference evidence="1 2" key="1">
    <citation type="submission" date="2013-12" db="EMBL/GenBank/DDBJ databases">
        <authorList>
            <person name="Zelazny A."/>
            <person name="Olivier K."/>
            <person name="Holland S."/>
            <person name="Lenaerts A."/>
            <person name="Ordway D."/>
            <person name="DeGroote M.A."/>
            <person name="Parker T."/>
            <person name="Sizemore C."/>
            <person name="Tallon L.J."/>
            <person name="Sadzewicz L.K."/>
            <person name="Sengamalay N."/>
            <person name="Fraser C.M."/>
            <person name="Hine E."/>
            <person name="Shefchek K.A."/>
            <person name="Das S.P."/>
            <person name="Tettelin H."/>
        </authorList>
    </citation>
    <scope>NUCLEOTIDE SEQUENCE [LARGE SCALE GENOMIC DNA]</scope>
    <source>
        <strain evidence="1 2">1513</strain>
    </source>
</reference>
<dbReference type="EMBL" id="JAOJ01000002">
    <property type="protein sequence ID" value="EUA69651.1"/>
    <property type="molecule type" value="Genomic_DNA"/>
</dbReference>
<dbReference type="AlphaFoldDB" id="X8DNL2"/>
<sequence length="225" mass="24213">MARDNLSSVPADEFDSAVAEFDKASIRAFATQNGDANLIREVTAGRLESAILSHYGEWMGQIVKGYNEVVESNDLNRHGRNLPDLTSKHLRVLDISSTQTAAIEAWKAAEPTLSSYWGMYVRLAELRGIDRIGPKTVDAAGTNMWLACILGEPNWSQAESAAVVMASVAAGSSASAEVRKLVPHIIPSIVGYDLNLTTPGDAGQRRSSIQRGATGYTAQLGMSYQ</sequence>
<protein>
    <submittedName>
        <fullName evidence="1">Uncharacterized protein</fullName>
    </submittedName>
</protein>
<organism evidence="1 2">
    <name type="scientific">Mycobacteroides abscessus subsp. bolletii 1513</name>
    <dbReference type="NCBI Taxonomy" id="1299321"/>
    <lineage>
        <taxon>Bacteria</taxon>
        <taxon>Bacillati</taxon>
        <taxon>Actinomycetota</taxon>
        <taxon>Actinomycetes</taxon>
        <taxon>Mycobacteriales</taxon>
        <taxon>Mycobacteriaceae</taxon>
        <taxon>Mycobacteroides</taxon>
        <taxon>Mycobacteroides abscessus</taxon>
    </lineage>
</organism>
<accession>X8DNL2</accession>
<name>X8DNL2_9MYCO</name>